<protein>
    <submittedName>
        <fullName evidence="14">Cytochrome ubiquinol oxidase subunit I</fullName>
        <ecNumber evidence="14">1.10.3.-</ecNumber>
    </submittedName>
</protein>
<feature type="transmembrane region" description="Helical" evidence="13">
    <location>
        <begin position="34"/>
        <end position="56"/>
    </location>
</feature>
<proteinExistence type="inferred from homology"/>
<dbReference type="InterPro" id="IPR002585">
    <property type="entry name" value="Cyt-d_ubiquinol_oxidase_su_1"/>
</dbReference>
<evidence type="ECO:0000256" key="3">
    <source>
        <dbReference type="ARBA" id="ARBA00022448"/>
    </source>
</evidence>
<evidence type="ECO:0000256" key="8">
    <source>
        <dbReference type="ARBA" id="ARBA00022982"/>
    </source>
</evidence>
<evidence type="ECO:0000256" key="11">
    <source>
        <dbReference type="ARBA" id="ARBA00023136"/>
    </source>
</evidence>
<keyword evidence="14" id="KW-0560">Oxidoreductase</keyword>
<comment type="subcellular location">
    <subcellularLocation>
        <location evidence="1">Cell membrane</location>
        <topology evidence="1">Multi-pass membrane protein</topology>
    </subcellularLocation>
</comment>
<evidence type="ECO:0000256" key="10">
    <source>
        <dbReference type="ARBA" id="ARBA00023004"/>
    </source>
</evidence>
<feature type="region of interest" description="Disordered" evidence="12">
    <location>
        <begin position="101"/>
        <end position="131"/>
    </location>
</feature>
<evidence type="ECO:0000256" key="6">
    <source>
        <dbReference type="ARBA" id="ARBA00022692"/>
    </source>
</evidence>
<keyword evidence="11 13" id="KW-0472">Membrane</keyword>
<name>A0ABZ1AVT8_9ACTN</name>
<keyword evidence="7" id="KW-0479">Metal-binding</keyword>
<keyword evidence="8" id="KW-0249">Electron transport</keyword>
<keyword evidence="15" id="KW-1185">Reference proteome</keyword>
<evidence type="ECO:0000256" key="7">
    <source>
        <dbReference type="ARBA" id="ARBA00022723"/>
    </source>
</evidence>
<evidence type="ECO:0000256" key="13">
    <source>
        <dbReference type="SAM" id="Phobius"/>
    </source>
</evidence>
<dbReference type="PANTHER" id="PTHR30365:SF14">
    <property type="entry name" value="CYTOCHROME BD MENAQUINOL OXIDASE SUBUNIT I-RELATED"/>
    <property type="match status" value="1"/>
</dbReference>
<dbReference type="Proteomes" id="UP001324287">
    <property type="component" value="Chromosome"/>
</dbReference>
<sequence>MLLAAYMVAGFFVASVYAVGMLRGRRDRYHRLGLAIPLTVAAVCAPVQIVVGDIAAREVFQEQPAKFAMIEAVVETDTHVPLTLGGVLVDGEVRYGLEIPWGPRSSPARAPAPGSSAWRRSRTSTARPTAS</sequence>
<evidence type="ECO:0000256" key="5">
    <source>
        <dbReference type="ARBA" id="ARBA00022617"/>
    </source>
</evidence>
<evidence type="ECO:0000256" key="2">
    <source>
        <dbReference type="ARBA" id="ARBA00009819"/>
    </source>
</evidence>
<keyword evidence="10" id="KW-0408">Iron</keyword>
<dbReference type="Pfam" id="PF01654">
    <property type="entry name" value="Cyt_bd_oxida_I"/>
    <property type="match status" value="1"/>
</dbReference>
<dbReference type="PANTHER" id="PTHR30365">
    <property type="entry name" value="CYTOCHROME D UBIQUINOL OXIDASE"/>
    <property type="match status" value="1"/>
</dbReference>
<reference evidence="14 15" key="1">
    <citation type="submission" date="2023-12" db="EMBL/GenBank/DDBJ databases">
        <title>Blastococcus brunescens sp. nov., an actonobacterium isolated from sandstone collected in sahara desert.</title>
        <authorList>
            <person name="Gtari M."/>
            <person name="Ghodhbane F."/>
        </authorList>
    </citation>
    <scope>NUCLEOTIDE SEQUENCE [LARGE SCALE GENOMIC DNA]</scope>
    <source>
        <strain evidence="14 15">BMG 8361</strain>
    </source>
</reference>
<dbReference type="GO" id="GO:0016491">
    <property type="term" value="F:oxidoreductase activity"/>
    <property type="evidence" value="ECO:0007669"/>
    <property type="project" value="UniProtKB-KW"/>
</dbReference>
<evidence type="ECO:0000256" key="4">
    <source>
        <dbReference type="ARBA" id="ARBA00022475"/>
    </source>
</evidence>
<gene>
    <name evidence="14" type="ORF">U6N30_16890</name>
</gene>
<keyword evidence="5" id="KW-0349">Heme</keyword>
<evidence type="ECO:0000256" key="1">
    <source>
        <dbReference type="ARBA" id="ARBA00004651"/>
    </source>
</evidence>
<dbReference type="EC" id="1.10.3.-" evidence="14"/>
<keyword evidence="6 13" id="KW-0812">Transmembrane</keyword>
<keyword evidence="3" id="KW-0813">Transport</keyword>
<evidence type="ECO:0000313" key="14">
    <source>
        <dbReference type="EMBL" id="WRL61803.1"/>
    </source>
</evidence>
<accession>A0ABZ1AVT8</accession>
<dbReference type="EMBL" id="CP141261">
    <property type="protein sequence ID" value="WRL61803.1"/>
    <property type="molecule type" value="Genomic_DNA"/>
</dbReference>
<evidence type="ECO:0000313" key="15">
    <source>
        <dbReference type="Proteomes" id="UP001324287"/>
    </source>
</evidence>
<evidence type="ECO:0000256" key="9">
    <source>
        <dbReference type="ARBA" id="ARBA00022989"/>
    </source>
</evidence>
<organism evidence="14 15">
    <name type="scientific">Blastococcus brunescens</name>
    <dbReference type="NCBI Taxonomy" id="1564165"/>
    <lineage>
        <taxon>Bacteria</taxon>
        <taxon>Bacillati</taxon>
        <taxon>Actinomycetota</taxon>
        <taxon>Actinomycetes</taxon>
        <taxon>Geodermatophilales</taxon>
        <taxon>Geodermatophilaceae</taxon>
        <taxon>Blastococcus</taxon>
    </lineage>
</organism>
<keyword evidence="9 13" id="KW-1133">Transmembrane helix</keyword>
<comment type="similarity">
    <text evidence="2">Belongs to the cytochrome ubiquinol oxidase subunit 1 family.</text>
</comment>
<keyword evidence="4" id="KW-1003">Cell membrane</keyword>
<evidence type="ECO:0000256" key="12">
    <source>
        <dbReference type="SAM" id="MobiDB-lite"/>
    </source>
</evidence>